<dbReference type="GO" id="GO:0031118">
    <property type="term" value="P:rRNA pseudouridine synthesis"/>
    <property type="evidence" value="ECO:0007669"/>
    <property type="project" value="TreeGrafter"/>
</dbReference>
<keyword evidence="3" id="KW-0413">Isomerase</keyword>
<dbReference type="CDD" id="cd21148">
    <property type="entry name" value="PUA_Cbf5"/>
    <property type="match status" value="1"/>
</dbReference>
<proteinExistence type="inferred from homology"/>
<comment type="similarity">
    <text evidence="2">Belongs to the pseudouridine synthase TruB family.</text>
</comment>
<sequence length="513" mass="57957">MEVDESPKSKKTKIKKEKGLDVGAAQQKGDFALKPSEVIPKLETCDWPLLLKNFDKMNVRSNHFTPLPYGCSPLKRDIIEYIKGGYINLDKPANPSSHEVVAWIKRILKVEKTGHSGTLDPKTTGCLIVCIERATRLVKSQQTAGKEYTCIFKLHSAVDSVDTVRRALEKLRGPLFQRPPLISAVKRQLRVRNIYDSKLIEYDMEKNQGIFWVKCEAGTYVRTMCVHLGLLLGVGGQMIELRRNRSGIQHENNGLVTMHDLLDAMWAYENYRDESYLRRVIRPLEGLLVGHKRIIVKDSSVNAICYGAKITLPGVLRYDDNIELGEEIVIVTTKGEAVCLANALMTTATIAGCDHGIVAKIKRVIMERDLYPRKWGLGPKASMKKNLIKQGLLDKYGKPNEKTPSDWLQSYVDYSLPTVKTEPTEDTVRKRKRSETSTLDDSVPETSPLASPIKTEDEGKSKDKKKKKKKKKDMEDGEAETVSQEVEADQGEIKEKKKKKKKDKNKEKSTESD</sequence>
<feature type="domain" description="PUA" evidence="5">
    <location>
        <begin position="292"/>
        <end position="366"/>
    </location>
</feature>
<reference evidence="7" key="1">
    <citation type="journal article" date="2024" name="Gigascience">
        <title>Chromosome-level genome of the poultry shaft louse Menopon gallinae provides insight into the host-switching and adaptive evolution of parasitic lice.</title>
        <authorList>
            <person name="Xu Y."/>
            <person name="Ma L."/>
            <person name="Liu S."/>
            <person name="Liang Y."/>
            <person name="Liu Q."/>
            <person name="He Z."/>
            <person name="Tian L."/>
            <person name="Duan Y."/>
            <person name="Cai W."/>
            <person name="Li H."/>
            <person name="Song F."/>
        </authorList>
    </citation>
    <scope>NUCLEOTIDE SEQUENCE</scope>
    <source>
        <strain evidence="7">Cailab_2023a</strain>
    </source>
</reference>
<dbReference type="Pfam" id="PF01472">
    <property type="entry name" value="PUA"/>
    <property type="match status" value="1"/>
</dbReference>
<evidence type="ECO:0000313" key="7">
    <source>
        <dbReference type="EMBL" id="KAL0274027.1"/>
    </source>
</evidence>
<name>A0AAW2HX58_9NEOP</name>
<dbReference type="Gene3D" id="3.30.2350.10">
    <property type="entry name" value="Pseudouridine synthase"/>
    <property type="match status" value="1"/>
</dbReference>
<dbReference type="GO" id="GO:0000495">
    <property type="term" value="P:box H/ACA sno(s)RNA 3'-end processing"/>
    <property type="evidence" value="ECO:0007669"/>
    <property type="project" value="TreeGrafter"/>
</dbReference>
<feature type="compositionally biased region" description="Polar residues" evidence="4">
    <location>
        <begin position="436"/>
        <end position="449"/>
    </location>
</feature>
<dbReference type="InterPro" id="IPR020103">
    <property type="entry name" value="PsdUridine_synth_cat_dom_sf"/>
</dbReference>
<dbReference type="GO" id="GO:0003723">
    <property type="term" value="F:RNA binding"/>
    <property type="evidence" value="ECO:0007669"/>
    <property type="project" value="InterPro"/>
</dbReference>
<evidence type="ECO:0000256" key="2">
    <source>
        <dbReference type="ARBA" id="ARBA00008999"/>
    </source>
</evidence>
<dbReference type="GO" id="GO:0009982">
    <property type="term" value="F:pseudouridine synthase activity"/>
    <property type="evidence" value="ECO:0007669"/>
    <property type="project" value="InterPro"/>
</dbReference>
<feature type="compositionally biased region" description="Basic and acidic residues" evidence="4">
    <location>
        <begin position="504"/>
        <end position="513"/>
    </location>
</feature>
<dbReference type="InterPro" id="IPR012960">
    <property type="entry name" value="Dyskerin-like"/>
</dbReference>
<dbReference type="InterPro" id="IPR036974">
    <property type="entry name" value="PUA_sf"/>
</dbReference>
<comment type="catalytic activity">
    <reaction evidence="1">
        <text>a uridine in RNA = a pseudouridine in RNA</text>
        <dbReference type="Rhea" id="RHEA:48348"/>
        <dbReference type="Rhea" id="RHEA-COMP:12068"/>
        <dbReference type="Rhea" id="RHEA-COMP:12069"/>
        <dbReference type="ChEBI" id="CHEBI:65314"/>
        <dbReference type="ChEBI" id="CHEBI:65315"/>
    </reaction>
</comment>
<dbReference type="PANTHER" id="PTHR23127">
    <property type="entry name" value="CENTROMERE/MICROTUBULE BINDING PROTEIN CBF5"/>
    <property type="match status" value="1"/>
</dbReference>
<dbReference type="InterPro" id="IPR015947">
    <property type="entry name" value="PUA-like_sf"/>
</dbReference>
<dbReference type="PANTHER" id="PTHR23127:SF0">
    <property type="entry name" value="H_ACA RIBONUCLEOPROTEIN COMPLEX SUBUNIT DKC1"/>
    <property type="match status" value="1"/>
</dbReference>
<dbReference type="NCBIfam" id="TIGR00425">
    <property type="entry name" value="CBF5"/>
    <property type="match status" value="1"/>
</dbReference>
<protein>
    <submittedName>
        <fullName evidence="7">Uncharacterized protein</fullName>
    </submittedName>
</protein>
<dbReference type="GO" id="GO:1990481">
    <property type="term" value="P:mRNA pseudouridine synthesis"/>
    <property type="evidence" value="ECO:0007669"/>
    <property type="project" value="TreeGrafter"/>
</dbReference>
<dbReference type="AlphaFoldDB" id="A0AAW2HX58"/>
<dbReference type="Pfam" id="PF16198">
    <property type="entry name" value="TruB_C_2"/>
    <property type="match status" value="1"/>
</dbReference>
<dbReference type="CDD" id="cd02572">
    <property type="entry name" value="PseudoU_synth_hDyskerin"/>
    <property type="match status" value="1"/>
</dbReference>
<dbReference type="InterPro" id="IPR002478">
    <property type="entry name" value="PUA"/>
</dbReference>
<dbReference type="Pfam" id="PF01509">
    <property type="entry name" value="TruB_N"/>
    <property type="match status" value="1"/>
</dbReference>
<dbReference type="InterPro" id="IPR002501">
    <property type="entry name" value="PsdUridine_synth_N"/>
</dbReference>
<dbReference type="FunFam" id="3.30.2350.10:FF:000001">
    <property type="entry name" value="H/ACA ribonucleoprotein complex subunit CBF5"/>
    <property type="match status" value="1"/>
</dbReference>
<dbReference type="SMART" id="SM00359">
    <property type="entry name" value="PUA"/>
    <property type="match status" value="1"/>
</dbReference>
<comment type="caution">
    <text evidence="7">The sequence shown here is derived from an EMBL/GenBank/DDBJ whole genome shotgun (WGS) entry which is preliminary data.</text>
</comment>
<evidence type="ECO:0000259" key="5">
    <source>
        <dbReference type="SMART" id="SM00359"/>
    </source>
</evidence>
<evidence type="ECO:0000256" key="3">
    <source>
        <dbReference type="ARBA" id="ARBA00023235"/>
    </source>
</evidence>
<feature type="compositionally biased region" description="Basic residues" evidence="4">
    <location>
        <begin position="462"/>
        <end position="471"/>
    </location>
</feature>
<dbReference type="GO" id="GO:0031120">
    <property type="term" value="P:snRNA pseudouridine synthesis"/>
    <property type="evidence" value="ECO:0007669"/>
    <property type="project" value="TreeGrafter"/>
</dbReference>
<feature type="domain" description="Dyskerin-like" evidence="6">
    <location>
        <begin position="43"/>
        <end position="101"/>
    </location>
</feature>
<evidence type="ECO:0000259" key="6">
    <source>
        <dbReference type="SMART" id="SM01136"/>
    </source>
</evidence>
<dbReference type="Pfam" id="PF08068">
    <property type="entry name" value="DKCLD"/>
    <property type="match status" value="1"/>
</dbReference>
<evidence type="ECO:0000256" key="1">
    <source>
        <dbReference type="ARBA" id="ARBA00000073"/>
    </source>
</evidence>
<dbReference type="GO" id="GO:0031429">
    <property type="term" value="C:box H/ACA snoRNP complex"/>
    <property type="evidence" value="ECO:0007669"/>
    <property type="project" value="TreeGrafter"/>
</dbReference>
<dbReference type="SUPFAM" id="SSF88697">
    <property type="entry name" value="PUA domain-like"/>
    <property type="match status" value="1"/>
</dbReference>
<dbReference type="InterPro" id="IPR004802">
    <property type="entry name" value="tRNA_PsdUridine_synth_B_fam"/>
</dbReference>
<feature type="region of interest" description="Disordered" evidence="4">
    <location>
        <begin position="421"/>
        <end position="513"/>
    </location>
</feature>
<gene>
    <name evidence="7" type="ORF">PYX00_006562</name>
</gene>
<evidence type="ECO:0000256" key="4">
    <source>
        <dbReference type="SAM" id="MobiDB-lite"/>
    </source>
</evidence>
<dbReference type="Gene3D" id="2.30.130.10">
    <property type="entry name" value="PUA domain"/>
    <property type="match status" value="1"/>
</dbReference>
<dbReference type="EMBL" id="JARGDH010000003">
    <property type="protein sequence ID" value="KAL0274027.1"/>
    <property type="molecule type" value="Genomic_DNA"/>
</dbReference>
<dbReference type="InterPro" id="IPR032819">
    <property type="entry name" value="TruB_C"/>
</dbReference>
<dbReference type="PROSITE" id="PS50890">
    <property type="entry name" value="PUA"/>
    <property type="match status" value="1"/>
</dbReference>
<organism evidence="7">
    <name type="scientific">Menopon gallinae</name>
    <name type="common">poultry shaft louse</name>
    <dbReference type="NCBI Taxonomy" id="328185"/>
    <lineage>
        <taxon>Eukaryota</taxon>
        <taxon>Metazoa</taxon>
        <taxon>Ecdysozoa</taxon>
        <taxon>Arthropoda</taxon>
        <taxon>Hexapoda</taxon>
        <taxon>Insecta</taxon>
        <taxon>Pterygota</taxon>
        <taxon>Neoptera</taxon>
        <taxon>Paraneoptera</taxon>
        <taxon>Psocodea</taxon>
        <taxon>Troctomorpha</taxon>
        <taxon>Phthiraptera</taxon>
        <taxon>Amblycera</taxon>
        <taxon>Menoponidae</taxon>
        <taxon>Menopon</taxon>
    </lineage>
</organism>
<dbReference type="SUPFAM" id="SSF55120">
    <property type="entry name" value="Pseudouridine synthase"/>
    <property type="match status" value="1"/>
</dbReference>
<dbReference type="NCBIfam" id="NF003280">
    <property type="entry name" value="PRK04270.1"/>
    <property type="match status" value="1"/>
</dbReference>
<accession>A0AAW2HX58</accession>
<dbReference type="SMART" id="SM01136">
    <property type="entry name" value="DKCLD"/>
    <property type="match status" value="1"/>
</dbReference>